<sequence length="718" mass="82093">MFSEISSHYEVPRPEGDLWRACTLPLLHEDRLTFEAWKDEVHHLLVFAGLFSSVVTTFIVQVYEALELTPTPSSIRVNLCWFLSLILSLITVLFGVVSLQWIRGFKRYPPNLSYKEIFARRTMHYESLDRWFVPHIFASLPLLLNLALILFFTGIVDFLLHLNLVVAIPSIVLISFAFIFLLITTTMPAIQSFWLINSSERESPPAQCPFKSPQSWAFLRLSTSWILRFIFSALGSLAFQFAIIPCTPLYMVLRWLKSEHALWNILDRLRISYQLRYLGKLRDWKTFDDFWLDERQRVATRQSADSGRYFVTGRTFVDFDAARGLAYILRSQPRQEALALATYHCFLELPASVINDGTFDLITQALPNHLKQKKTWRITFIVAVPPQSAVKNENELFLLARLPITIDCDPVNILGLRQIEVFMQNLAFLIYHRPQIREITLQNASCTPIPRLLVPVCLRSAKGLTNLPGPFCAEIEDQILAMFKFIVDTTAISREEDFSKEVISKEEILADFLQIVHAVTLKALTKPDAKDCAVRLSLLQDILQSISTIVQAQTPIEITPPPPSFSWLPTTSPRIIVPAEPPPLTWEIFNHGPNHPLFELGKLYISRTPLEFQVNIESTQIPAPAFRSVVHALHEYETKTQRPFRFQLYHPHYTNQWKSIISRLNPNGVTGAPIQVAVDVCTPSSPDPTIAHDVTLHTVQGTPRNLKAMNISAYIRKR</sequence>
<reference evidence="3" key="1">
    <citation type="submission" date="2020-11" db="EMBL/GenBank/DDBJ databases">
        <authorList>
            <consortium name="DOE Joint Genome Institute"/>
            <person name="Ahrendt S."/>
            <person name="Riley R."/>
            <person name="Andreopoulos W."/>
            <person name="Labutti K."/>
            <person name="Pangilinan J."/>
            <person name="Ruiz-Duenas F.J."/>
            <person name="Barrasa J.M."/>
            <person name="Sanchez-Garcia M."/>
            <person name="Camarero S."/>
            <person name="Miyauchi S."/>
            <person name="Serrano A."/>
            <person name="Linde D."/>
            <person name="Babiker R."/>
            <person name="Drula E."/>
            <person name="Ayuso-Fernandez I."/>
            <person name="Pacheco R."/>
            <person name="Padilla G."/>
            <person name="Ferreira P."/>
            <person name="Barriuso J."/>
            <person name="Kellner H."/>
            <person name="Castanera R."/>
            <person name="Alfaro M."/>
            <person name="Ramirez L."/>
            <person name="Pisabarro A.G."/>
            <person name="Kuo A."/>
            <person name="Tritt A."/>
            <person name="Lipzen A."/>
            <person name="He G."/>
            <person name="Yan M."/>
            <person name="Ng V."/>
            <person name="Cullen D."/>
            <person name="Martin F."/>
            <person name="Rosso M.-N."/>
            <person name="Henrissat B."/>
            <person name="Hibbett D."/>
            <person name="Martinez A.T."/>
            <person name="Grigoriev I.V."/>
        </authorList>
    </citation>
    <scope>NUCLEOTIDE SEQUENCE</scope>
    <source>
        <strain evidence="3">CBS 506.95</strain>
    </source>
</reference>
<proteinExistence type="predicted"/>
<keyword evidence="1" id="KW-1133">Transmembrane helix</keyword>
<gene>
    <name evidence="3" type="ORF">CPB83DRAFT_165447</name>
</gene>
<protein>
    <recommendedName>
        <fullName evidence="2">DUF6535 domain-containing protein</fullName>
    </recommendedName>
</protein>
<keyword evidence="1" id="KW-0812">Transmembrane</keyword>
<feature type="transmembrane region" description="Helical" evidence="1">
    <location>
        <begin position="225"/>
        <end position="244"/>
    </location>
</feature>
<name>A0A9P6JS92_9AGAR</name>
<organism evidence="3 4">
    <name type="scientific">Crepidotus variabilis</name>
    <dbReference type="NCBI Taxonomy" id="179855"/>
    <lineage>
        <taxon>Eukaryota</taxon>
        <taxon>Fungi</taxon>
        <taxon>Dikarya</taxon>
        <taxon>Basidiomycota</taxon>
        <taxon>Agaricomycotina</taxon>
        <taxon>Agaricomycetes</taxon>
        <taxon>Agaricomycetidae</taxon>
        <taxon>Agaricales</taxon>
        <taxon>Agaricineae</taxon>
        <taxon>Crepidotaceae</taxon>
        <taxon>Crepidotus</taxon>
    </lineage>
</organism>
<evidence type="ECO:0000259" key="2">
    <source>
        <dbReference type="Pfam" id="PF20153"/>
    </source>
</evidence>
<keyword evidence="1" id="KW-0472">Membrane</keyword>
<accession>A0A9P6JS92</accession>
<feature type="transmembrane region" description="Helical" evidence="1">
    <location>
        <begin position="131"/>
        <end position="152"/>
    </location>
</feature>
<evidence type="ECO:0000313" key="4">
    <source>
        <dbReference type="Proteomes" id="UP000807306"/>
    </source>
</evidence>
<evidence type="ECO:0000256" key="1">
    <source>
        <dbReference type="SAM" id="Phobius"/>
    </source>
</evidence>
<feature type="domain" description="DUF6535" evidence="2">
    <location>
        <begin position="68"/>
        <end position="160"/>
    </location>
</feature>
<dbReference type="InterPro" id="IPR045338">
    <property type="entry name" value="DUF6535"/>
</dbReference>
<dbReference type="EMBL" id="MU157839">
    <property type="protein sequence ID" value="KAF9530524.1"/>
    <property type="molecule type" value="Genomic_DNA"/>
</dbReference>
<dbReference type="OrthoDB" id="3219854at2759"/>
<feature type="transmembrane region" description="Helical" evidence="1">
    <location>
        <begin position="158"/>
        <end position="183"/>
    </location>
</feature>
<evidence type="ECO:0000313" key="3">
    <source>
        <dbReference type="EMBL" id="KAF9530524.1"/>
    </source>
</evidence>
<comment type="caution">
    <text evidence="3">The sequence shown here is derived from an EMBL/GenBank/DDBJ whole genome shotgun (WGS) entry which is preliminary data.</text>
</comment>
<feature type="transmembrane region" description="Helical" evidence="1">
    <location>
        <begin position="75"/>
        <end position="97"/>
    </location>
</feature>
<dbReference type="AlphaFoldDB" id="A0A9P6JS92"/>
<feature type="transmembrane region" description="Helical" evidence="1">
    <location>
        <begin position="44"/>
        <end position="63"/>
    </location>
</feature>
<dbReference type="Proteomes" id="UP000807306">
    <property type="component" value="Unassembled WGS sequence"/>
</dbReference>
<dbReference type="Pfam" id="PF20153">
    <property type="entry name" value="DUF6535"/>
    <property type="match status" value="1"/>
</dbReference>
<keyword evidence="4" id="KW-1185">Reference proteome</keyword>